<name>A0A1B0ZV72_9RHOB</name>
<dbReference type="InterPro" id="IPR011335">
    <property type="entry name" value="Restrct_endonuc-II-like"/>
</dbReference>
<dbReference type="PANTHER" id="PTHR34039:SF1">
    <property type="entry name" value="UPF0102 PROTEIN YRAN"/>
    <property type="match status" value="1"/>
</dbReference>
<evidence type="ECO:0000256" key="2">
    <source>
        <dbReference type="HAMAP-Rule" id="MF_00048"/>
    </source>
</evidence>
<dbReference type="EMBL" id="CP015124">
    <property type="protein sequence ID" value="ANP38020.1"/>
    <property type="molecule type" value="Genomic_DNA"/>
</dbReference>
<evidence type="ECO:0000313" key="5">
    <source>
        <dbReference type="Proteomes" id="UP000092565"/>
    </source>
</evidence>
<keyword evidence="5" id="KW-1185">Reference proteome</keyword>
<gene>
    <name evidence="3" type="ORF">JL2886_03134</name>
    <name evidence="4" type="ORF">PXK24_07220</name>
</gene>
<reference evidence="4 6" key="2">
    <citation type="submission" date="2023-02" db="EMBL/GenBank/DDBJ databases">
        <title>Population genomics of bacteria associated with diatom.</title>
        <authorList>
            <person name="Xie J."/>
            <person name="Wang H."/>
        </authorList>
    </citation>
    <scope>NUCLEOTIDE SEQUENCE [LARGE SCALE GENOMIC DNA]</scope>
    <source>
        <strain evidence="4 6">PT47_8</strain>
    </source>
</reference>
<dbReference type="PATRIC" id="fig|60890.4.peg.3058"/>
<comment type="similarity">
    <text evidence="1 2">Belongs to the UPF0102 family.</text>
</comment>
<dbReference type="RefSeq" id="WP_065272748.1">
    <property type="nucleotide sequence ID" value="NZ_CP015124.1"/>
</dbReference>
<dbReference type="Pfam" id="PF02021">
    <property type="entry name" value="UPF0102"/>
    <property type="match status" value="1"/>
</dbReference>
<evidence type="ECO:0000313" key="6">
    <source>
        <dbReference type="Proteomes" id="UP001218364"/>
    </source>
</evidence>
<organism evidence="3 5">
    <name type="scientific">Phaeobacter gallaeciensis</name>
    <dbReference type="NCBI Taxonomy" id="60890"/>
    <lineage>
        <taxon>Bacteria</taxon>
        <taxon>Pseudomonadati</taxon>
        <taxon>Pseudomonadota</taxon>
        <taxon>Alphaproteobacteria</taxon>
        <taxon>Rhodobacterales</taxon>
        <taxon>Roseobacteraceae</taxon>
        <taxon>Phaeobacter</taxon>
    </lineage>
</organism>
<dbReference type="Proteomes" id="UP001218364">
    <property type="component" value="Unassembled WGS sequence"/>
</dbReference>
<evidence type="ECO:0000313" key="3">
    <source>
        <dbReference type="EMBL" id="ANP38020.1"/>
    </source>
</evidence>
<proteinExistence type="inferred from homology"/>
<dbReference type="EMBL" id="JARCJK010000002">
    <property type="protein sequence ID" value="MDE4165480.1"/>
    <property type="molecule type" value="Genomic_DNA"/>
</dbReference>
<protein>
    <recommendedName>
        <fullName evidence="2">UPF0102 protein JL2886_03134</fullName>
    </recommendedName>
</protein>
<dbReference type="AlphaFoldDB" id="A0A1B0ZV72"/>
<dbReference type="HAMAP" id="MF_00048">
    <property type="entry name" value="UPF0102"/>
    <property type="match status" value="1"/>
</dbReference>
<dbReference type="SUPFAM" id="SSF52980">
    <property type="entry name" value="Restriction endonuclease-like"/>
    <property type="match status" value="1"/>
</dbReference>
<dbReference type="PANTHER" id="PTHR34039">
    <property type="entry name" value="UPF0102 PROTEIN YRAN"/>
    <property type="match status" value="1"/>
</dbReference>
<dbReference type="Proteomes" id="UP000092565">
    <property type="component" value="Chromosome"/>
</dbReference>
<dbReference type="GO" id="GO:0003676">
    <property type="term" value="F:nucleic acid binding"/>
    <property type="evidence" value="ECO:0007669"/>
    <property type="project" value="InterPro"/>
</dbReference>
<dbReference type="Gene3D" id="3.40.1350.10">
    <property type="match status" value="1"/>
</dbReference>
<evidence type="ECO:0000256" key="1">
    <source>
        <dbReference type="ARBA" id="ARBA00006738"/>
    </source>
</evidence>
<evidence type="ECO:0000313" key="4">
    <source>
        <dbReference type="EMBL" id="MDE4165480.1"/>
    </source>
</evidence>
<dbReference type="InterPro" id="IPR011856">
    <property type="entry name" value="tRNA_endonuc-like_dom_sf"/>
</dbReference>
<accession>A0A1B0ZV72</accession>
<reference evidence="3 5" key="1">
    <citation type="submission" date="2016-04" db="EMBL/GenBank/DDBJ databases">
        <authorList>
            <person name="Evans L.H."/>
            <person name="Alamgir A."/>
            <person name="Owens N."/>
            <person name="Weber N.D."/>
            <person name="Virtaneva K."/>
            <person name="Barbian K."/>
            <person name="Babar A."/>
            <person name="Rosenke K."/>
        </authorList>
    </citation>
    <scope>NUCLEOTIDE SEQUENCE [LARGE SCALE GENOMIC DNA]</scope>
    <source>
        <strain evidence="3 5">JL2886</strain>
    </source>
</reference>
<dbReference type="OrthoDB" id="9812968at2"/>
<dbReference type="InterPro" id="IPR003509">
    <property type="entry name" value="UPF0102_YraN-like"/>
</dbReference>
<sequence>MEGRHHQGQRAHLAGKAAEDAAARAYEARGYRVEARRWRGPGGEIDLILRKGDMLVFAEVKHSVTFASAAARITPTQMQRIQASAAHFLEGEPRGQLTEARLDAVFVNGKGQVEILENAFGQG</sequence>